<evidence type="ECO:0000313" key="4">
    <source>
        <dbReference type="EMBL" id="NIJ08608.1"/>
    </source>
</evidence>
<dbReference type="InterPro" id="IPR029044">
    <property type="entry name" value="Nucleotide-diphossugar_trans"/>
</dbReference>
<protein>
    <submittedName>
        <fullName evidence="4">Choline kinase</fullName>
    </submittedName>
</protein>
<dbReference type="SUPFAM" id="SSF53448">
    <property type="entry name" value="Nucleotide-diphospho-sugar transferases"/>
    <property type="match status" value="1"/>
</dbReference>
<evidence type="ECO:0000313" key="5">
    <source>
        <dbReference type="Proteomes" id="UP000727456"/>
    </source>
</evidence>
<keyword evidence="5" id="KW-1185">Reference proteome</keyword>
<dbReference type="EMBL" id="JAAOZC010000005">
    <property type="protein sequence ID" value="NIJ08608.1"/>
    <property type="molecule type" value="Genomic_DNA"/>
</dbReference>
<name>A0ABX0TSW8_9SPHN</name>
<evidence type="ECO:0000256" key="1">
    <source>
        <dbReference type="ARBA" id="ARBA00022679"/>
    </source>
</evidence>
<accession>A0ABX0TSW8</accession>
<organism evidence="4 5">
    <name type="scientific">Sphingomonas vulcanisoli</name>
    <dbReference type="NCBI Taxonomy" id="1658060"/>
    <lineage>
        <taxon>Bacteria</taxon>
        <taxon>Pseudomonadati</taxon>
        <taxon>Pseudomonadota</taxon>
        <taxon>Alphaproteobacteria</taxon>
        <taxon>Sphingomonadales</taxon>
        <taxon>Sphingomonadaceae</taxon>
        <taxon>Sphingomonas</taxon>
    </lineage>
</organism>
<evidence type="ECO:0000256" key="2">
    <source>
        <dbReference type="ARBA" id="ARBA00022695"/>
    </source>
</evidence>
<dbReference type="PANTHER" id="PTHR43584">
    <property type="entry name" value="NUCLEOTIDYL TRANSFERASE"/>
    <property type="match status" value="1"/>
</dbReference>
<feature type="domain" description="Nucleotidyl transferase" evidence="3">
    <location>
        <begin position="3"/>
        <end position="122"/>
    </location>
</feature>
<gene>
    <name evidence="4" type="ORF">FHS31_002229</name>
</gene>
<comment type="caution">
    <text evidence="4">The sequence shown here is derived from an EMBL/GenBank/DDBJ whole genome shotgun (WGS) entry which is preliminary data.</text>
</comment>
<sequence length="236" mass="25628">MRAIILAAGQGTRLLPFTRQHPKCLVPVGGKAILDHQLEALAANGITDVLVIGGYRIDRLEQHLSHKPANQRPGLLLNPFWPVANSISSVWTARHQLHEPFCLLNGDTLFSADLIAAALDHAGDGINLLVERTEDFMLDDMLVAVEGERVRAVGKTLAEGVAAHRSMGFIIAKGIGPILYVEALDEVIGAEGGHGRFHHAIIDRLAWDSAVRAIEGDGSSALEIDRPEDIERWQAK</sequence>
<dbReference type="Pfam" id="PF00483">
    <property type="entry name" value="NTP_transferase"/>
    <property type="match status" value="1"/>
</dbReference>
<evidence type="ECO:0000259" key="3">
    <source>
        <dbReference type="Pfam" id="PF00483"/>
    </source>
</evidence>
<dbReference type="Gene3D" id="3.90.550.10">
    <property type="entry name" value="Spore Coat Polysaccharide Biosynthesis Protein SpsA, Chain A"/>
    <property type="match status" value="1"/>
</dbReference>
<proteinExistence type="predicted"/>
<dbReference type="InterPro" id="IPR050065">
    <property type="entry name" value="GlmU-like"/>
</dbReference>
<dbReference type="InterPro" id="IPR005835">
    <property type="entry name" value="NTP_transferase_dom"/>
</dbReference>
<keyword evidence="2" id="KW-0548">Nucleotidyltransferase</keyword>
<dbReference type="PANTHER" id="PTHR43584:SF8">
    <property type="entry name" value="N-ACETYLMURAMATE ALPHA-1-PHOSPHATE URIDYLYLTRANSFERASE"/>
    <property type="match status" value="1"/>
</dbReference>
<dbReference type="RefSeq" id="WP_167073454.1">
    <property type="nucleotide sequence ID" value="NZ_JAAOZC010000005.1"/>
</dbReference>
<dbReference type="Proteomes" id="UP000727456">
    <property type="component" value="Unassembled WGS sequence"/>
</dbReference>
<reference evidence="4 5" key="1">
    <citation type="submission" date="2020-03" db="EMBL/GenBank/DDBJ databases">
        <title>Genomic Encyclopedia of Type Strains, Phase III (KMG-III): the genomes of soil and plant-associated and newly described type strains.</title>
        <authorList>
            <person name="Whitman W."/>
        </authorList>
    </citation>
    <scope>NUCLEOTIDE SEQUENCE [LARGE SCALE GENOMIC DNA]</scope>
    <source>
        <strain evidence="4 5">CECT 8804</strain>
    </source>
</reference>
<keyword evidence="1" id="KW-0808">Transferase</keyword>
<keyword evidence="4" id="KW-0418">Kinase</keyword>
<dbReference type="GO" id="GO:0016301">
    <property type="term" value="F:kinase activity"/>
    <property type="evidence" value="ECO:0007669"/>
    <property type="project" value="UniProtKB-KW"/>
</dbReference>